<sequence length="103" mass="10936">MLLALDKTRRSPAFSGLLFTKRGGVFPNEIALVPPRSAGGSLAGIVKIAVKSPLRSMLAAKVFLPGASFGCAIGFLFKKSPKEKLLFGGFSIPRSICLNQNSR</sequence>
<evidence type="ECO:0000313" key="2">
    <source>
        <dbReference type="Proteomes" id="UP000003490"/>
    </source>
</evidence>
<reference evidence="1 2" key="1">
    <citation type="submission" date="2007-08" db="EMBL/GenBank/DDBJ databases">
        <title>Draft genome sequence of Clostridium leptum (DSM 753).</title>
        <authorList>
            <person name="Sudarsanam P."/>
            <person name="Ley R."/>
            <person name="Guruge J."/>
            <person name="Turnbaugh P.J."/>
            <person name="Mahowald M."/>
            <person name="Liep D."/>
            <person name="Gordon J."/>
        </authorList>
    </citation>
    <scope>NUCLEOTIDE SEQUENCE [LARGE SCALE GENOMIC DNA]</scope>
    <source>
        <strain evidence="1 2">DSM 753</strain>
    </source>
</reference>
<accession>A7VZ95</accession>
<proteinExistence type="predicted"/>
<gene>
    <name evidence="1" type="ORF">CLOLEP_03924</name>
</gene>
<comment type="caution">
    <text evidence="1">The sequence shown here is derived from an EMBL/GenBank/DDBJ whole genome shotgun (WGS) entry which is preliminary data.</text>
</comment>
<dbReference type="AlphaFoldDB" id="A7VZ95"/>
<dbReference type="EMBL" id="ABCB02000021">
    <property type="protein sequence ID" value="EDO59873.1"/>
    <property type="molecule type" value="Genomic_DNA"/>
</dbReference>
<dbReference type="HOGENOM" id="CLU_2258854_0_0_9"/>
<evidence type="ECO:0000313" key="1">
    <source>
        <dbReference type="EMBL" id="EDO59873.1"/>
    </source>
</evidence>
<name>A7VZ95_9FIRM</name>
<organism evidence="1 2">
    <name type="scientific">[Clostridium] leptum DSM 753</name>
    <dbReference type="NCBI Taxonomy" id="428125"/>
    <lineage>
        <taxon>Bacteria</taxon>
        <taxon>Bacillati</taxon>
        <taxon>Bacillota</taxon>
        <taxon>Clostridia</taxon>
        <taxon>Eubacteriales</taxon>
        <taxon>Oscillospiraceae</taxon>
        <taxon>Oscillospiraceae incertae sedis</taxon>
    </lineage>
</organism>
<protein>
    <submittedName>
        <fullName evidence="1">Uncharacterized protein</fullName>
    </submittedName>
</protein>
<reference evidence="1 2" key="2">
    <citation type="submission" date="2007-08" db="EMBL/GenBank/DDBJ databases">
        <authorList>
            <person name="Fulton L."/>
            <person name="Clifton S."/>
            <person name="Fulton B."/>
            <person name="Xu J."/>
            <person name="Minx P."/>
            <person name="Pepin K.H."/>
            <person name="Johnson M."/>
            <person name="Thiruvilangam P."/>
            <person name="Bhonagiri V."/>
            <person name="Nash W.E."/>
            <person name="Wang C."/>
            <person name="Mardis E.R."/>
            <person name="Wilson R.K."/>
        </authorList>
    </citation>
    <scope>NUCLEOTIDE SEQUENCE [LARGE SCALE GENOMIC DNA]</scope>
    <source>
        <strain evidence="1 2">DSM 753</strain>
    </source>
</reference>
<dbReference type="Proteomes" id="UP000003490">
    <property type="component" value="Unassembled WGS sequence"/>
</dbReference>